<comment type="caution">
    <text evidence="2">The sequence shown here is derived from an EMBL/GenBank/DDBJ whole genome shotgun (WGS) entry which is preliminary data.</text>
</comment>
<keyword evidence="3" id="KW-1185">Reference proteome</keyword>
<reference evidence="2 3" key="1">
    <citation type="journal article" date="2021" name="Elife">
        <title>Chloroplast acquisition without the gene transfer in kleptoplastic sea slugs, Plakobranchus ocellatus.</title>
        <authorList>
            <person name="Maeda T."/>
            <person name="Takahashi S."/>
            <person name="Yoshida T."/>
            <person name="Shimamura S."/>
            <person name="Takaki Y."/>
            <person name="Nagai Y."/>
            <person name="Toyoda A."/>
            <person name="Suzuki Y."/>
            <person name="Arimoto A."/>
            <person name="Ishii H."/>
            <person name="Satoh N."/>
            <person name="Nishiyama T."/>
            <person name="Hasebe M."/>
            <person name="Maruyama T."/>
            <person name="Minagawa J."/>
            <person name="Obokata J."/>
            <person name="Shigenobu S."/>
        </authorList>
    </citation>
    <scope>NUCLEOTIDE SEQUENCE [LARGE SCALE GENOMIC DNA]</scope>
</reference>
<dbReference type="EMBL" id="BLXT01004061">
    <property type="protein sequence ID" value="GFO09137.1"/>
    <property type="molecule type" value="Genomic_DNA"/>
</dbReference>
<feature type="compositionally biased region" description="Basic and acidic residues" evidence="1">
    <location>
        <begin position="105"/>
        <end position="114"/>
    </location>
</feature>
<accession>A0AAV4AQB9</accession>
<proteinExistence type="predicted"/>
<name>A0AAV4AQB9_9GAST</name>
<dbReference type="Proteomes" id="UP000735302">
    <property type="component" value="Unassembled WGS sequence"/>
</dbReference>
<evidence type="ECO:0000313" key="3">
    <source>
        <dbReference type="Proteomes" id="UP000735302"/>
    </source>
</evidence>
<evidence type="ECO:0000256" key="1">
    <source>
        <dbReference type="SAM" id="MobiDB-lite"/>
    </source>
</evidence>
<sequence length="123" mass="14199">MAAGLCEVIPRQNCLWPRPRRLLRSITRPTHPSVRVTARRLTRKWARWKILREVRTGVIGCFTCLSDPLLVMLMEVLVRIRSPIFRPGRFSVGLDCTYDTGSCRSESKHRETPSDSHYGAFPF</sequence>
<feature type="region of interest" description="Disordered" evidence="1">
    <location>
        <begin position="104"/>
        <end position="123"/>
    </location>
</feature>
<dbReference type="AlphaFoldDB" id="A0AAV4AQB9"/>
<organism evidence="2 3">
    <name type="scientific">Plakobranchus ocellatus</name>
    <dbReference type="NCBI Taxonomy" id="259542"/>
    <lineage>
        <taxon>Eukaryota</taxon>
        <taxon>Metazoa</taxon>
        <taxon>Spiralia</taxon>
        <taxon>Lophotrochozoa</taxon>
        <taxon>Mollusca</taxon>
        <taxon>Gastropoda</taxon>
        <taxon>Heterobranchia</taxon>
        <taxon>Euthyneura</taxon>
        <taxon>Panpulmonata</taxon>
        <taxon>Sacoglossa</taxon>
        <taxon>Placobranchoidea</taxon>
        <taxon>Plakobranchidae</taxon>
        <taxon>Plakobranchus</taxon>
    </lineage>
</organism>
<evidence type="ECO:0000313" key="2">
    <source>
        <dbReference type="EMBL" id="GFO09137.1"/>
    </source>
</evidence>
<protein>
    <submittedName>
        <fullName evidence="2">Uncharacterized protein</fullName>
    </submittedName>
</protein>
<gene>
    <name evidence="2" type="ORF">PoB_003564200</name>
</gene>